<evidence type="ECO:0000313" key="2">
    <source>
        <dbReference type="EMBL" id="KAF2424898.1"/>
    </source>
</evidence>
<reference evidence="2" key="1">
    <citation type="journal article" date="2020" name="Stud. Mycol.">
        <title>101 Dothideomycetes genomes: a test case for predicting lifestyles and emergence of pathogens.</title>
        <authorList>
            <person name="Haridas S."/>
            <person name="Albert R."/>
            <person name="Binder M."/>
            <person name="Bloem J."/>
            <person name="Labutti K."/>
            <person name="Salamov A."/>
            <person name="Andreopoulos B."/>
            <person name="Baker S."/>
            <person name="Barry K."/>
            <person name="Bills G."/>
            <person name="Bluhm B."/>
            <person name="Cannon C."/>
            <person name="Castanera R."/>
            <person name="Culley D."/>
            <person name="Daum C."/>
            <person name="Ezra D."/>
            <person name="Gonzalez J."/>
            <person name="Henrissat B."/>
            <person name="Kuo A."/>
            <person name="Liang C."/>
            <person name="Lipzen A."/>
            <person name="Lutzoni F."/>
            <person name="Magnuson J."/>
            <person name="Mondo S."/>
            <person name="Nolan M."/>
            <person name="Ohm R."/>
            <person name="Pangilinan J."/>
            <person name="Park H.-J."/>
            <person name="Ramirez L."/>
            <person name="Alfaro M."/>
            <person name="Sun H."/>
            <person name="Tritt A."/>
            <person name="Yoshinaga Y."/>
            <person name="Zwiers L.-H."/>
            <person name="Turgeon B."/>
            <person name="Goodwin S."/>
            <person name="Spatafora J."/>
            <person name="Crous P."/>
            <person name="Grigoriev I."/>
        </authorList>
    </citation>
    <scope>NUCLEOTIDE SEQUENCE</scope>
    <source>
        <strain evidence="2">CBS 130266</strain>
    </source>
</reference>
<keyword evidence="3" id="KW-1185">Reference proteome</keyword>
<protein>
    <submittedName>
        <fullName evidence="2">Kinase-like protein</fullName>
    </submittedName>
</protein>
<dbReference type="Gene3D" id="3.90.1200.10">
    <property type="match status" value="1"/>
</dbReference>
<evidence type="ECO:0000313" key="3">
    <source>
        <dbReference type="Proteomes" id="UP000800235"/>
    </source>
</evidence>
<comment type="caution">
    <text evidence="2">The sequence shown here is derived from an EMBL/GenBank/DDBJ whole genome shotgun (WGS) entry which is preliminary data.</text>
</comment>
<dbReference type="PANTHER" id="PTHR21310">
    <property type="entry name" value="AMINOGLYCOSIDE PHOSPHOTRANSFERASE-RELATED-RELATED"/>
    <property type="match status" value="1"/>
</dbReference>
<organism evidence="2 3">
    <name type="scientific">Tothia fuscella</name>
    <dbReference type="NCBI Taxonomy" id="1048955"/>
    <lineage>
        <taxon>Eukaryota</taxon>
        <taxon>Fungi</taxon>
        <taxon>Dikarya</taxon>
        <taxon>Ascomycota</taxon>
        <taxon>Pezizomycotina</taxon>
        <taxon>Dothideomycetes</taxon>
        <taxon>Pleosporomycetidae</taxon>
        <taxon>Venturiales</taxon>
        <taxon>Cylindrosympodiaceae</taxon>
        <taxon>Tothia</taxon>
    </lineage>
</organism>
<keyword evidence="2" id="KW-0418">Kinase</keyword>
<dbReference type="CDD" id="cd05120">
    <property type="entry name" value="APH_ChoK_like"/>
    <property type="match status" value="1"/>
</dbReference>
<dbReference type="SUPFAM" id="SSF56112">
    <property type="entry name" value="Protein kinase-like (PK-like)"/>
    <property type="match status" value="1"/>
</dbReference>
<dbReference type="AlphaFoldDB" id="A0A9P4NKR6"/>
<dbReference type="GO" id="GO:0016301">
    <property type="term" value="F:kinase activity"/>
    <property type="evidence" value="ECO:0007669"/>
    <property type="project" value="UniProtKB-KW"/>
</dbReference>
<sequence>MSDSAIPPRPPQLPPLAPPFDGLERISGRAFKSGDSAIVKREDVYQVRREIEALEFVRRWTSIPVPQVIEKNLNDSLTWFSMTMIPGRSLADSWSSMGEQAQVTTRNELRNYLNELRAILPPDPPYIGSCTGGQACDHRLNKGFLCGPFNSESQFNDYLVGPVRRCPRQEFVERFRRQLADDHGIVFTHADLDGDHIFVEPTTGKITGIIDWETAGWWPAYWEYTKARYGTRYQTWWKKLISEVLDPYEDELLVEYDLQDF</sequence>
<dbReference type="Proteomes" id="UP000800235">
    <property type="component" value="Unassembled WGS sequence"/>
</dbReference>
<dbReference type="OrthoDB" id="2906425at2759"/>
<accession>A0A9P4NKR6</accession>
<dbReference type="InterPro" id="IPR051678">
    <property type="entry name" value="AGP_Transferase"/>
</dbReference>
<dbReference type="InterPro" id="IPR011009">
    <property type="entry name" value="Kinase-like_dom_sf"/>
</dbReference>
<proteinExistence type="predicted"/>
<evidence type="ECO:0000259" key="1">
    <source>
        <dbReference type="Pfam" id="PF01636"/>
    </source>
</evidence>
<dbReference type="InterPro" id="IPR002575">
    <property type="entry name" value="Aminoglycoside_PTrfase"/>
</dbReference>
<dbReference type="PANTHER" id="PTHR21310:SF15">
    <property type="entry name" value="AMINOGLYCOSIDE PHOSPHOTRANSFERASE DOMAIN-CONTAINING PROTEIN"/>
    <property type="match status" value="1"/>
</dbReference>
<feature type="domain" description="Aminoglycoside phosphotransferase" evidence="1">
    <location>
        <begin position="37"/>
        <end position="228"/>
    </location>
</feature>
<keyword evidence="2" id="KW-0808">Transferase</keyword>
<dbReference type="Pfam" id="PF01636">
    <property type="entry name" value="APH"/>
    <property type="match status" value="1"/>
</dbReference>
<name>A0A9P4NKR6_9PEZI</name>
<dbReference type="EMBL" id="MU007072">
    <property type="protein sequence ID" value="KAF2424898.1"/>
    <property type="molecule type" value="Genomic_DNA"/>
</dbReference>
<gene>
    <name evidence="2" type="ORF">EJ08DRAFT_617543</name>
</gene>